<evidence type="ECO:0000256" key="3">
    <source>
        <dbReference type="ARBA" id="ARBA00022692"/>
    </source>
</evidence>
<comment type="caution">
    <text evidence="7">The sequence shown here is derived from an EMBL/GenBank/DDBJ whole genome shotgun (WGS) entry which is preliminary data.</text>
</comment>
<evidence type="ECO:0000313" key="8">
    <source>
        <dbReference type="Proteomes" id="UP000230859"/>
    </source>
</evidence>
<evidence type="ECO:0000259" key="6">
    <source>
        <dbReference type="Pfam" id="PF08478"/>
    </source>
</evidence>
<organism evidence="7 8">
    <name type="scientific">Candidatus Abzuiibacterium crystallinum</name>
    <dbReference type="NCBI Taxonomy" id="1974748"/>
    <lineage>
        <taxon>Bacteria</taxon>
        <taxon>Pseudomonadati</taxon>
        <taxon>Candidatus Omnitrophota</taxon>
        <taxon>Candidatus Abzuiibacterium</taxon>
    </lineage>
</organism>
<dbReference type="InterPro" id="IPR013685">
    <property type="entry name" value="POTRA_FtsQ_type"/>
</dbReference>
<keyword evidence="2" id="KW-0132">Cell division</keyword>
<name>A0A2H0LPJ7_9BACT</name>
<reference evidence="7 8" key="1">
    <citation type="submission" date="2017-09" db="EMBL/GenBank/DDBJ databases">
        <title>Depth-based differentiation of microbial function through sediment-hosted aquifers and enrichment of novel symbionts in the deep terrestrial subsurface.</title>
        <authorList>
            <person name="Probst A.J."/>
            <person name="Ladd B."/>
            <person name="Jarett J.K."/>
            <person name="Geller-Mcgrath D.E."/>
            <person name="Sieber C.M."/>
            <person name="Emerson J.B."/>
            <person name="Anantharaman K."/>
            <person name="Thomas B.C."/>
            <person name="Malmstrom R."/>
            <person name="Stieglmeier M."/>
            <person name="Klingl A."/>
            <person name="Woyke T."/>
            <person name="Ryan C.M."/>
            <person name="Banfield J.F."/>
        </authorList>
    </citation>
    <scope>NUCLEOTIDE SEQUENCE [LARGE SCALE GENOMIC DNA]</scope>
    <source>
        <strain evidence="7">CG11_big_fil_rev_8_21_14_0_20_45_26</strain>
    </source>
</reference>
<evidence type="ECO:0000256" key="2">
    <source>
        <dbReference type="ARBA" id="ARBA00022618"/>
    </source>
</evidence>
<keyword evidence="1" id="KW-1003">Cell membrane</keyword>
<gene>
    <name evidence="7" type="ORF">COV74_05330</name>
</gene>
<keyword evidence="4" id="KW-0472">Membrane</keyword>
<dbReference type="Gene3D" id="3.10.20.310">
    <property type="entry name" value="membrane protein fhac"/>
    <property type="match status" value="1"/>
</dbReference>
<evidence type="ECO:0000256" key="4">
    <source>
        <dbReference type="ARBA" id="ARBA00022989"/>
    </source>
</evidence>
<feature type="domain" description="POTRA" evidence="6">
    <location>
        <begin position="81"/>
        <end position="119"/>
    </location>
</feature>
<keyword evidence="3" id="KW-0812">Transmembrane</keyword>
<proteinExistence type="predicted"/>
<evidence type="ECO:0000313" key="7">
    <source>
        <dbReference type="EMBL" id="PIQ86288.1"/>
    </source>
</evidence>
<dbReference type="Proteomes" id="UP000230859">
    <property type="component" value="Unassembled WGS sequence"/>
</dbReference>
<dbReference type="Pfam" id="PF08478">
    <property type="entry name" value="POTRA_1"/>
    <property type="match status" value="1"/>
</dbReference>
<dbReference type="EMBL" id="PCVY01000047">
    <property type="protein sequence ID" value="PIQ86288.1"/>
    <property type="molecule type" value="Genomic_DNA"/>
</dbReference>
<protein>
    <recommendedName>
        <fullName evidence="6">POTRA domain-containing protein</fullName>
    </recommendedName>
</protein>
<keyword evidence="4" id="KW-1133">Transmembrane helix</keyword>
<dbReference type="AlphaFoldDB" id="A0A2H0LPJ7"/>
<accession>A0A2H0LPJ7</accession>
<sequence>MKRKSSGKKRNKSQGVIGFLFRTAWKALPFVLILTVLASAWIGAKQLLYADPYFQISAITIFPRGVLSQTEYERLETTCRSQNLLEINLDQINRIVRSNPNVKDARILRKLPNEIEISLISRNPVAQLQLMPNGHWYLLDEEGIVMEVLKAAKSEFLMLTQYDYQTNKLALFDRYRDESLPRILKFLEIFKQNSVSKNEQIDSIAIRQNDMYSIFLHKGPELRMCGNLSLGFEKIDAIEPLLKGPERFGLSYVNLCLDDVVVQEKG</sequence>
<keyword evidence="5" id="KW-0131">Cell cycle</keyword>
<evidence type="ECO:0000256" key="1">
    <source>
        <dbReference type="ARBA" id="ARBA00022475"/>
    </source>
</evidence>
<evidence type="ECO:0000256" key="5">
    <source>
        <dbReference type="ARBA" id="ARBA00023306"/>
    </source>
</evidence>